<evidence type="ECO:0000256" key="1">
    <source>
        <dbReference type="ARBA" id="ARBA00022441"/>
    </source>
</evidence>
<dbReference type="GO" id="GO:0031463">
    <property type="term" value="C:Cul3-RING ubiquitin ligase complex"/>
    <property type="evidence" value="ECO:0000318"/>
    <property type="project" value="GO_Central"/>
</dbReference>
<evidence type="ECO:0000256" key="3">
    <source>
        <dbReference type="SAM" id="MobiDB-lite"/>
    </source>
</evidence>
<dbReference type="GO" id="GO:0005737">
    <property type="term" value="C:cytoplasm"/>
    <property type="evidence" value="ECO:0000318"/>
    <property type="project" value="GO_Central"/>
</dbReference>
<dbReference type="InterPro" id="IPR011333">
    <property type="entry name" value="SKP1/BTB/POZ_sf"/>
</dbReference>
<dbReference type="Gene3D" id="3.30.710.10">
    <property type="entry name" value="Potassium Channel Kv1.1, Chain A"/>
    <property type="match status" value="1"/>
</dbReference>
<dbReference type="SMART" id="SM00225">
    <property type="entry name" value="BTB"/>
    <property type="match status" value="1"/>
</dbReference>
<reference evidence="5" key="1">
    <citation type="journal article" date="2020" name="Nat. Ecol. Evol.">
        <title>Deeply conserved synteny resolves early events in vertebrate evolution.</title>
        <authorList>
            <person name="Simakov O."/>
            <person name="Marletaz F."/>
            <person name="Yue J.X."/>
            <person name="O'Connell B."/>
            <person name="Jenkins J."/>
            <person name="Brandt A."/>
            <person name="Calef R."/>
            <person name="Tung C.H."/>
            <person name="Huang T.K."/>
            <person name="Schmutz J."/>
            <person name="Satoh N."/>
            <person name="Yu J.K."/>
            <person name="Putnam N.H."/>
            <person name="Green R.E."/>
            <person name="Rokhsar D.S."/>
        </authorList>
    </citation>
    <scope>NUCLEOTIDE SEQUENCE [LARGE SCALE GENOMIC DNA]</scope>
    <source>
        <strain evidence="5">S238N-H82</strain>
    </source>
</reference>
<dbReference type="AlphaFoldDB" id="A0A9J7MMZ6"/>
<dbReference type="InterPro" id="IPR006652">
    <property type="entry name" value="Kelch_1"/>
</dbReference>
<sequence length="610" mass="69200">MDVTNHAHSNSVLRELNELRGRAELTDVVLEVEGRSFPCHRAVLASCSPYFRTMFTSGYAEAKQERISIQDVSEVAMATILDYAYTGCLRTEPDQVQAVMSAARLLQLDFVGRKTAEYMKDRLDVSNCVDVLMYADMLADCGLVKASKRYMASRFDQVAIQPSFVQLPLNHLQSLLDRDDLMTNLEDNVVQAALRWVDFNQEDRLQHLSTLCKSLRQSLISSKLCAEIESKLLSIDSTLVYSDSTTQRLGQVRTELQIFLRQAISKDDSAPCYDPSTGRLYAMNMPENLDSFSRSVTVTCDGELYLAGDIVTKRETGMYDKQKKFYQYNHLLNTWEPRRGMTTPRARCGLVYLNGYIYALGGDDTKETAERYDPSSDEWTSIPPIPHPVSSEVSGMTLNDSIYALSKEGCYCFNTTENKWSKIADMLQKMHPQAVTYQGCIYCIDSNDDCGSNSSRYVEMYNPETDEWKRTGPFFFDTATLMTYGKTLYLLTVHNGDDADEREVDRTTLVIRQYQPKTDSWLLLREGRPVPPLARWLNLSCSTDCLTVRMIQSFLGNTKAYKRDYRGVGRRRDGSYRGGSSDSSDSDDLSDQEDSDEDDSDEDRQSGTDD</sequence>
<dbReference type="SMART" id="SM00875">
    <property type="entry name" value="BACK"/>
    <property type="match status" value="1"/>
</dbReference>
<dbReference type="Gene3D" id="2.120.10.80">
    <property type="entry name" value="Kelch-type beta propeller"/>
    <property type="match status" value="1"/>
</dbReference>
<accession>A0A9J7MMZ6</accession>
<dbReference type="PROSITE" id="PS50097">
    <property type="entry name" value="BTB"/>
    <property type="match status" value="1"/>
</dbReference>
<gene>
    <name evidence="6" type="primary">LOC118414182</name>
</gene>
<protein>
    <submittedName>
        <fullName evidence="6">Kelch repeat and BTB domain-containing protein 8-like</fullName>
    </submittedName>
</protein>
<evidence type="ECO:0000259" key="4">
    <source>
        <dbReference type="PROSITE" id="PS50097"/>
    </source>
</evidence>
<dbReference type="GeneID" id="118414182"/>
<dbReference type="InterPro" id="IPR017096">
    <property type="entry name" value="BTB-kelch_protein"/>
</dbReference>
<dbReference type="InterPro" id="IPR011705">
    <property type="entry name" value="BACK"/>
</dbReference>
<proteinExistence type="predicted"/>
<dbReference type="SMART" id="SM00612">
    <property type="entry name" value="Kelch"/>
    <property type="match status" value="3"/>
</dbReference>
<dbReference type="OrthoDB" id="6359816at2759"/>
<dbReference type="PANTHER" id="PTHR24412">
    <property type="entry name" value="KELCH PROTEIN"/>
    <property type="match status" value="1"/>
</dbReference>
<dbReference type="SUPFAM" id="SSF54695">
    <property type="entry name" value="POZ domain"/>
    <property type="match status" value="1"/>
</dbReference>
<dbReference type="GO" id="GO:0043161">
    <property type="term" value="P:proteasome-mediated ubiquitin-dependent protein catabolic process"/>
    <property type="evidence" value="ECO:0000318"/>
    <property type="project" value="GO_Central"/>
</dbReference>
<dbReference type="InterPro" id="IPR015915">
    <property type="entry name" value="Kelch-typ_b-propeller"/>
</dbReference>
<name>A0A9J7MMZ6_BRAFL</name>
<dbReference type="Pfam" id="PF00651">
    <property type="entry name" value="BTB"/>
    <property type="match status" value="1"/>
</dbReference>
<keyword evidence="2" id="KW-0677">Repeat</keyword>
<dbReference type="Pfam" id="PF01344">
    <property type="entry name" value="Kelch_1"/>
    <property type="match status" value="1"/>
</dbReference>
<dbReference type="KEGG" id="bfo:118414182"/>
<evidence type="ECO:0000313" key="5">
    <source>
        <dbReference type="Proteomes" id="UP000001554"/>
    </source>
</evidence>
<evidence type="ECO:0000313" key="6">
    <source>
        <dbReference type="RefSeq" id="XP_035673937.1"/>
    </source>
</evidence>
<dbReference type="GO" id="GO:1990756">
    <property type="term" value="F:ubiquitin-like ligase-substrate adaptor activity"/>
    <property type="evidence" value="ECO:0000318"/>
    <property type="project" value="GO_Central"/>
</dbReference>
<organism evidence="5 6">
    <name type="scientific">Branchiostoma floridae</name>
    <name type="common">Florida lancelet</name>
    <name type="synonym">Amphioxus</name>
    <dbReference type="NCBI Taxonomy" id="7739"/>
    <lineage>
        <taxon>Eukaryota</taxon>
        <taxon>Metazoa</taxon>
        <taxon>Chordata</taxon>
        <taxon>Cephalochordata</taxon>
        <taxon>Leptocardii</taxon>
        <taxon>Amphioxiformes</taxon>
        <taxon>Branchiostomatidae</taxon>
        <taxon>Branchiostoma</taxon>
    </lineage>
</organism>
<feature type="region of interest" description="Disordered" evidence="3">
    <location>
        <begin position="569"/>
        <end position="610"/>
    </location>
</feature>
<dbReference type="Pfam" id="PF07707">
    <property type="entry name" value="BACK"/>
    <property type="match status" value="1"/>
</dbReference>
<dbReference type="PANTHER" id="PTHR24412:SF499">
    <property type="entry name" value="KELCH REPEAT AND BTB DOMAIN-CONTAINING PROTEIN 8-LIKE ISOFORM X1"/>
    <property type="match status" value="1"/>
</dbReference>
<dbReference type="RefSeq" id="XP_035673937.1">
    <property type="nucleotide sequence ID" value="XM_035818044.1"/>
</dbReference>
<dbReference type="InterPro" id="IPR000210">
    <property type="entry name" value="BTB/POZ_dom"/>
</dbReference>
<dbReference type="Gene3D" id="1.25.40.420">
    <property type="match status" value="1"/>
</dbReference>
<dbReference type="PIRSF" id="PIRSF037037">
    <property type="entry name" value="Kelch-like_protein_gigaxonin"/>
    <property type="match status" value="1"/>
</dbReference>
<feature type="domain" description="BTB" evidence="4">
    <location>
        <begin position="26"/>
        <end position="93"/>
    </location>
</feature>
<evidence type="ECO:0000256" key="2">
    <source>
        <dbReference type="ARBA" id="ARBA00022737"/>
    </source>
</evidence>
<reference evidence="6" key="2">
    <citation type="submission" date="2025-08" db="UniProtKB">
        <authorList>
            <consortium name="RefSeq"/>
        </authorList>
    </citation>
    <scope>IDENTIFICATION</scope>
    <source>
        <strain evidence="6">S238N-H82</strain>
        <tissue evidence="6">Testes</tissue>
    </source>
</reference>
<keyword evidence="5" id="KW-1185">Reference proteome</keyword>
<dbReference type="Proteomes" id="UP000001554">
    <property type="component" value="Chromosome 4"/>
</dbReference>
<dbReference type="SUPFAM" id="SSF117281">
    <property type="entry name" value="Kelch motif"/>
    <property type="match status" value="1"/>
</dbReference>
<feature type="compositionally biased region" description="Acidic residues" evidence="3">
    <location>
        <begin position="584"/>
        <end position="602"/>
    </location>
</feature>
<keyword evidence="1" id="KW-0880">Kelch repeat</keyword>